<dbReference type="PANTHER" id="PTHR10625">
    <property type="entry name" value="HISTONE DEACETYLASE HDAC1-RELATED"/>
    <property type="match status" value="1"/>
</dbReference>
<dbReference type="PANTHER" id="PTHR10625:SF17">
    <property type="entry name" value="HISTONE DEACETYLASE 8"/>
    <property type="match status" value="1"/>
</dbReference>
<accession>A0A8J6Z808</accession>
<dbReference type="Gene3D" id="3.40.800.20">
    <property type="entry name" value="Histone deacetylase domain"/>
    <property type="match status" value="1"/>
</dbReference>
<dbReference type="InterPro" id="IPR023696">
    <property type="entry name" value="Ureohydrolase_dom_sf"/>
</dbReference>
<sequence>MKCFYAPETEAHDPQFRLTHGRLLHNAEQAERARLLLAGLDRLGLATQSPPEAPRAALEAVHTPEFLDFLEHAWDEWQALPDPGPEVVPNVFAQKATSTYPKDSIVGRAGWHMGDTSAPIGPNSWTATRRAADCAVAAADAVLDGERMAYALTRPPGHHSTADTAAGHCLMNVSAIAAERLRTRHDRVATLDIDVHHGNGTQAVFYGRADVLTVSVHADPATYYPFFVGYAHETGEGAGAGYNLNIPLPRTTTDADWLAAINRALARIAEFAPGALVVPLGLDAHENDPLKGMQISWDGFREAGRRIAAAGLPTVLVQEGGYLSDDLTTSLEHVMRGLLGR</sequence>
<comment type="similarity">
    <text evidence="2">Belongs to the histone deacetylase family.</text>
</comment>
<comment type="caution">
    <text evidence="7">The sequence shown here is derived from an EMBL/GenBank/DDBJ whole genome shotgun (WGS) entry which is preliminary data.</text>
</comment>
<evidence type="ECO:0000313" key="8">
    <source>
        <dbReference type="Proteomes" id="UP000609121"/>
    </source>
</evidence>
<gene>
    <name evidence="7" type="ORF">ICN82_15595</name>
</gene>
<keyword evidence="3" id="KW-0479">Metal-binding</keyword>
<dbReference type="PRINTS" id="PR01270">
    <property type="entry name" value="HDASUPER"/>
</dbReference>
<evidence type="ECO:0000256" key="1">
    <source>
        <dbReference type="ARBA" id="ARBA00001947"/>
    </source>
</evidence>
<keyword evidence="5" id="KW-0862">Zinc</keyword>
<evidence type="ECO:0000259" key="6">
    <source>
        <dbReference type="Pfam" id="PF00850"/>
    </source>
</evidence>
<proteinExistence type="inferred from homology"/>
<evidence type="ECO:0000256" key="4">
    <source>
        <dbReference type="ARBA" id="ARBA00022801"/>
    </source>
</evidence>
<feature type="domain" description="Histone deacetylase" evidence="6">
    <location>
        <begin position="28"/>
        <end position="337"/>
    </location>
</feature>
<keyword evidence="8" id="KW-1185">Reference proteome</keyword>
<evidence type="ECO:0000313" key="7">
    <source>
        <dbReference type="EMBL" id="MBE3639624.1"/>
    </source>
</evidence>
<dbReference type="RefSeq" id="WP_193184470.1">
    <property type="nucleotide sequence ID" value="NZ_JACVXA010000052.1"/>
</dbReference>
<organism evidence="7 8">
    <name type="scientific">Mangrovicoccus algicola</name>
    <dbReference type="NCBI Taxonomy" id="2771008"/>
    <lineage>
        <taxon>Bacteria</taxon>
        <taxon>Pseudomonadati</taxon>
        <taxon>Pseudomonadota</taxon>
        <taxon>Alphaproteobacteria</taxon>
        <taxon>Rhodobacterales</taxon>
        <taxon>Paracoccaceae</taxon>
        <taxon>Mangrovicoccus</taxon>
    </lineage>
</organism>
<dbReference type="InterPro" id="IPR023801">
    <property type="entry name" value="His_deacetylse_dom"/>
</dbReference>
<dbReference type="InterPro" id="IPR000286">
    <property type="entry name" value="HDACs"/>
</dbReference>
<comment type="cofactor">
    <cofactor evidence="1">
        <name>Zn(2+)</name>
        <dbReference type="ChEBI" id="CHEBI:29105"/>
    </cofactor>
</comment>
<dbReference type="Pfam" id="PF00850">
    <property type="entry name" value="Hist_deacetyl"/>
    <property type="match status" value="1"/>
</dbReference>
<evidence type="ECO:0000256" key="2">
    <source>
        <dbReference type="ARBA" id="ARBA00005947"/>
    </source>
</evidence>
<keyword evidence="4" id="KW-0378">Hydrolase</keyword>
<protein>
    <submittedName>
        <fullName evidence="7">Histone deacetylase family protein</fullName>
    </submittedName>
</protein>
<dbReference type="SUPFAM" id="SSF52768">
    <property type="entry name" value="Arginase/deacetylase"/>
    <property type="match status" value="1"/>
</dbReference>
<dbReference type="AlphaFoldDB" id="A0A8J6Z808"/>
<evidence type="ECO:0000256" key="3">
    <source>
        <dbReference type="ARBA" id="ARBA00022723"/>
    </source>
</evidence>
<dbReference type="InterPro" id="IPR037138">
    <property type="entry name" value="His_deacetylse_dom_sf"/>
</dbReference>
<dbReference type="GO" id="GO:0016787">
    <property type="term" value="F:hydrolase activity"/>
    <property type="evidence" value="ECO:0007669"/>
    <property type="project" value="UniProtKB-KW"/>
</dbReference>
<name>A0A8J6Z808_9RHOB</name>
<reference evidence="7" key="1">
    <citation type="submission" date="2020-09" db="EMBL/GenBank/DDBJ databases">
        <title>A novel bacterium of genus Mangrovicoccus, isolated from South China Sea.</title>
        <authorList>
            <person name="Huang H."/>
            <person name="Mo K."/>
            <person name="Hu Y."/>
        </authorList>
    </citation>
    <scope>NUCLEOTIDE SEQUENCE</scope>
    <source>
        <strain evidence="7">HB182678</strain>
    </source>
</reference>
<dbReference type="CDD" id="cd10001">
    <property type="entry name" value="HDAC_classII_APAH"/>
    <property type="match status" value="1"/>
</dbReference>
<dbReference type="EMBL" id="JACVXA010000052">
    <property type="protein sequence ID" value="MBE3639624.1"/>
    <property type="molecule type" value="Genomic_DNA"/>
</dbReference>
<dbReference type="GO" id="GO:0046872">
    <property type="term" value="F:metal ion binding"/>
    <property type="evidence" value="ECO:0007669"/>
    <property type="project" value="UniProtKB-KW"/>
</dbReference>
<dbReference type="Proteomes" id="UP000609121">
    <property type="component" value="Unassembled WGS sequence"/>
</dbReference>
<dbReference type="GO" id="GO:0040029">
    <property type="term" value="P:epigenetic regulation of gene expression"/>
    <property type="evidence" value="ECO:0007669"/>
    <property type="project" value="TreeGrafter"/>
</dbReference>
<dbReference type="GO" id="GO:0004407">
    <property type="term" value="F:histone deacetylase activity"/>
    <property type="evidence" value="ECO:0007669"/>
    <property type="project" value="TreeGrafter"/>
</dbReference>
<evidence type="ECO:0000256" key="5">
    <source>
        <dbReference type="ARBA" id="ARBA00022833"/>
    </source>
</evidence>